<dbReference type="InterPro" id="IPR006059">
    <property type="entry name" value="SBP"/>
</dbReference>
<dbReference type="OrthoDB" id="8317736at2"/>
<organism evidence="4 5">
    <name type="scientific">Agromyces albus</name>
    <dbReference type="NCBI Taxonomy" id="205332"/>
    <lineage>
        <taxon>Bacteria</taxon>
        <taxon>Bacillati</taxon>
        <taxon>Actinomycetota</taxon>
        <taxon>Actinomycetes</taxon>
        <taxon>Micrococcales</taxon>
        <taxon>Microbacteriaceae</taxon>
        <taxon>Agromyces</taxon>
    </lineage>
</organism>
<dbReference type="PANTHER" id="PTHR43649:SF29">
    <property type="entry name" value="OSMOPROTECTIVE COMPOUNDS-BINDING PROTEIN GGTB"/>
    <property type="match status" value="1"/>
</dbReference>
<keyword evidence="2" id="KW-0813">Transport</keyword>
<evidence type="ECO:0000256" key="2">
    <source>
        <dbReference type="ARBA" id="ARBA00022448"/>
    </source>
</evidence>
<dbReference type="EMBL" id="SDPN01000041">
    <property type="protein sequence ID" value="RXZ67715.1"/>
    <property type="molecule type" value="Genomic_DNA"/>
</dbReference>
<evidence type="ECO:0000313" key="4">
    <source>
        <dbReference type="EMBL" id="RXZ67715.1"/>
    </source>
</evidence>
<comment type="caution">
    <text evidence="4">The sequence shown here is derived from an EMBL/GenBank/DDBJ whole genome shotgun (WGS) entry which is preliminary data.</text>
</comment>
<dbReference type="Pfam" id="PF01547">
    <property type="entry name" value="SBP_bac_1"/>
    <property type="match status" value="1"/>
</dbReference>
<gene>
    <name evidence="4" type="ORF">ESP51_16650</name>
</gene>
<evidence type="ECO:0000313" key="5">
    <source>
        <dbReference type="Proteomes" id="UP000293865"/>
    </source>
</evidence>
<sequence>MVTTAQWRRLGRRSLFVAAATASALVLAACSGGGAPAGEGADPQKLEYLVNAENGNIPPVLESMASGVCEAENEALPLEINSIPQADLDGQIQLLVGQDALPAMFAAGGTPAEGAKLWNAGKLVDFDESLEELGVLDQIEPGAISTIKALYGGAFSFLPFQYNIEGIFYNKQMFADHGFEEPKTWDELLEVAEALKADGVLPFTASGEQGWPITRLLSGYIFRSLGPDALRKVADGEAKLTDPEYVEAAAAIADLGAKGYLNENIASLDYDGAQNEFLEGNAAMFYMGTWALTAINDPEGNKIGADNVGFMPFPAVDGGAGDIGQYPSNVGLPSTFGSATYGPKVQSWVKCITENFGEMSLVEQNTISGFKVPDEVWAEQPQLTQDVHERISGSTESVLWFEALFNAKAGQDSSKNVSLLVTGQMSPEEFMGLLQTDLDAG</sequence>
<feature type="signal peptide" evidence="3">
    <location>
        <begin position="1"/>
        <end position="28"/>
    </location>
</feature>
<dbReference type="InterPro" id="IPR050490">
    <property type="entry name" value="Bact_solute-bd_prot1"/>
</dbReference>
<dbReference type="Proteomes" id="UP000293865">
    <property type="component" value="Unassembled WGS sequence"/>
</dbReference>
<accession>A0A4Q2KQM1</accession>
<evidence type="ECO:0000256" key="3">
    <source>
        <dbReference type="SAM" id="SignalP"/>
    </source>
</evidence>
<dbReference type="AlphaFoldDB" id="A0A4Q2KQM1"/>
<dbReference type="PANTHER" id="PTHR43649">
    <property type="entry name" value="ARABINOSE-BINDING PROTEIN-RELATED"/>
    <property type="match status" value="1"/>
</dbReference>
<evidence type="ECO:0000256" key="1">
    <source>
        <dbReference type="ARBA" id="ARBA00008520"/>
    </source>
</evidence>
<dbReference type="SUPFAM" id="SSF53850">
    <property type="entry name" value="Periplasmic binding protein-like II"/>
    <property type="match status" value="1"/>
</dbReference>
<proteinExistence type="inferred from homology"/>
<dbReference type="Gene3D" id="3.40.190.10">
    <property type="entry name" value="Periplasmic binding protein-like II"/>
    <property type="match status" value="2"/>
</dbReference>
<reference evidence="4 5" key="1">
    <citation type="submission" date="2019-01" db="EMBL/GenBank/DDBJ databases">
        <title>Agromyces.</title>
        <authorList>
            <person name="Li J."/>
        </authorList>
    </citation>
    <scope>NUCLEOTIDE SEQUENCE [LARGE SCALE GENOMIC DNA]</scope>
    <source>
        <strain evidence="4 5">DSM 15934</strain>
    </source>
</reference>
<name>A0A4Q2KQM1_9MICO</name>
<feature type="chain" id="PRO_5038644374" evidence="3">
    <location>
        <begin position="29"/>
        <end position="441"/>
    </location>
</feature>
<protein>
    <submittedName>
        <fullName evidence="4">Extracellular solute-binding protein</fullName>
    </submittedName>
</protein>
<comment type="similarity">
    <text evidence="1">Belongs to the bacterial solute-binding protein 1 family.</text>
</comment>
<keyword evidence="5" id="KW-1185">Reference proteome</keyword>
<keyword evidence="3" id="KW-0732">Signal</keyword>